<dbReference type="SUPFAM" id="SSF46689">
    <property type="entry name" value="Homeodomain-like"/>
    <property type="match status" value="1"/>
</dbReference>
<dbReference type="CDD" id="cd00086">
    <property type="entry name" value="homeodomain"/>
    <property type="match status" value="1"/>
</dbReference>
<dbReference type="STRING" id="7757.ENSPMAP00000006319"/>
<comment type="similarity">
    <text evidence="5">Belongs to the BAR homeobox family.</text>
</comment>
<keyword evidence="2 6" id="KW-0238">DNA-binding</keyword>
<dbReference type="InterPro" id="IPR050848">
    <property type="entry name" value="Homeobox_TF"/>
</dbReference>
<accession>S4RM83</accession>
<dbReference type="InterPro" id="IPR009057">
    <property type="entry name" value="Homeodomain-like_sf"/>
</dbReference>
<dbReference type="PROSITE" id="PS00027">
    <property type="entry name" value="HOMEOBOX_1"/>
    <property type="match status" value="1"/>
</dbReference>
<dbReference type="Pfam" id="PF00046">
    <property type="entry name" value="Homeodomain"/>
    <property type="match status" value="1"/>
</dbReference>
<dbReference type="PANTHER" id="PTHR24333:SF5">
    <property type="entry name" value="VENT HOMEOBOX"/>
    <property type="match status" value="1"/>
</dbReference>
<dbReference type="PRINTS" id="PR00024">
    <property type="entry name" value="HOMEOBOX"/>
</dbReference>
<evidence type="ECO:0000256" key="4">
    <source>
        <dbReference type="ARBA" id="ARBA00023242"/>
    </source>
</evidence>
<evidence type="ECO:0000259" key="8">
    <source>
        <dbReference type="PROSITE" id="PS50071"/>
    </source>
</evidence>
<feature type="domain" description="Homeobox" evidence="8">
    <location>
        <begin position="3"/>
        <end position="63"/>
    </location>
</feature>
<dbReference type="InterPro" id="IPR017970">
    <property type="entry name" value="Homeobox_CS"/>
</dbReference>
<dbReference type="GO" id="GO:0005634">
    <property type="term" value="C:nucleus"/>
    <property type="evidence" value="ECO:0007669"/>
    <property type="project" value="UniProtKB-SubCell"/>
</dbReference>
<evidence type="ECO:0000256" key="6">
    <source>
        <dbReference type="PROSITE-ProRule" id="PRU00108"/>
    </source>
</evidence>
<keyword evidence="3 6" id="KW-0371">Homeobox</keyword>
<dbReference type="GeneTree" id="ENSGT00940000158611"/>
<evidence type="ECO:0000256" key="7">
    <source>
        <dbReference type="RuleBase" id="RU000682"/>
    </source>
</evidence>
<dbReference type="PANTHER" id="PTHR24333">
    <property type="entry name" value="HOMEO BOX HB9 LIKE A-RELATED"/>
    <property type="match status" value="1"/>
</dbReference>
<protein>
    <submittedName>
        <fullName evidence="9">BarH like homeobox 2</fullName>
    </submittedName>
</protein>
<sequence>RAKKPRKARTAFSDHQLTQLERSFERQKYLSVQDRMELASSLSLSDTQVKTWYQNRRTKWKRQTAVGLEFLAEAGTYGALQRLFPNNPGAATNLSAAAAAAAAIAGGHAFQLYPPHLSAMDPGSPRVLIHGAGLGHLP</sequence>
<reference evidence="9" key="2">
    <citation type="submission" date="2025-09" db="UniProtKB">
        <authorList>
            <consortium name="Ensembl"/>
        </authorList>
    </citation>
    <scope>IDENTIFICATION</scope>
</reference>
<evidence type="ECO:0000313" key="9">
    <source>
        <dbReference type="Ensembl" id="ENSPMAP00000006319.1"/>
    </source>
</evidence>
<dbReference type="InterPro" id="IPR001356">
    <property type="entry name" value="HD"/>
</dbReference>
<dbReference type="InterPro" id="IPR020479">
    <property type="entry name" value="HD_metazoa"/>
</dbReference>
<evidence type="ECO:0000256" key="1">
    <source>
        <dbReference type="ARBA" id="ARBA00004123"/>
    </source>
</evidence>
<dbReference type="GO" id="GO:0000981">
    <property type="term" value="F:DNA-binding transcription factor activity, RNA polymerase II-specific"/>
    <property type="evidence" value="ECO:0007669"/>
    <property type="project" value="InterPro"/>
</dbReference>
<dbReference type="PROSITE" id="PS50071">
    <property type="entry name" value="HOMEOBOX_2"/>
    <property type="match status" value="1"/>
</dbReference>
<organism evidence="9">
    <name type="scientific">Petromyzon marinus</name>
    <name type="common">Sea lamprey</name>
    <dbReference type="NCBI Taxonomy" id="7757"/>
    <lineage>
        <taxon>Eukaryota</taxon>
        <taxon>Metazoa</taxon>
        <taxon>Chordata</taxon>
        <taxon>Craniata</taxon>
        <taxon>Vertebrata</taxon>
        <taxon>Cyclostomata</taxon>
        <taxon>Hyperoartia</taxon>
        <taxon>Petromyzontiformes</taxon>
        <taxon>Petromyzontidae</taxon>
        <taxon>Petromyzon</taxon>
    </lineage>
</organism>
<feature type="DNA-binding region" description="Homeobox" evidence="6">
    <location>
        <begin position="5"/>
        <end position="64"/>
    </location>
</feature>
<keyword evidence="4 6" id="KW-0539">Nucleus</keyword>
<evidence type="ECO:0000256" key="2">
    <source>
        <dbReference type="ARBA" id="ARBA00023125"/>
    </source>
</evidence>
<evidence type="ECO:0000256" key="3">
    <source>
        <dbReference type="ARBA" id="ARBA00023155"/>
    </source>
</evidence>
<comment type="subcellular location">
    <subcellularLocation>
        <location evidence="1 6 7">Nucleus</location>
    </subcellularLocation>
</comment>
<dbReference type="SMART" id="SM00389">
    <property type="entry name" value="HOX"/>
    <property type="match status" value="1"/>
</dbReference>
<dbReference type="Ensembl" id="ENSPMAT00000006348.1">
    <property type="protein sequence ID" value="ENSPMAP00000006319.1"/>
    <property type="gene ID" value="ENSPMAG00000005735.1"/>
</dbReference>
<proteinExistence type="inferred from homology"/>
<dbReference type="HOGENOM" id="CLU_2126786_0_0_1"/>
<evidence type="ECO:0000256" key="5">
    <source>
        <dbReference type="ARBA" id="ARBA00038196"/>
    </source>
</evidence>
<dbReference type="AlphaFoldDB" id="S4RM83"/>
<reference evidence="9" key="1">
    <citation type="submission" date="2025-08" db="UniProtKB">
        <authorList>
            <consortium name="Ensembl"/>
        </authorList>
    </citation>
    <scope>IDENTIFICATION</scope>
</reference>
<dbReference type="GO" id="GO:0003677">
    <property type="term" value="F:DNA binding"/>
    <property type="evidence" value="ECO:0007669"/>
    <property type="project" value="UniProtKB-UniRule"/>
</dbReference>
<name>S4RM83_PETMA</name>
<dbReference type="Gene3D" id="1.10.10.60">
    <property type="entry name" value="Homeodomain-like"/>
    <property type="match status" value="1"/>
</dbReference>